<accession>A0A5N5LMR9</accession>
<dbReference type="AlphaFoldDB" id="A0A5N5LMR9"/>
<dbReference type="GO" id="GO:0005509">
    <property type="term" value="F:calcium ion binding"/>
    <property type="evidence" value="ECO:0007669"/>
    <property type="project" value="InterPro"/>
</dbReference>
<dbReference type="PANTHER" id="PTHR31775">
    <property type="entry name" value="OS02G0117200 PROTEIN"/>
    <property type="match status" value="1"/>
</dbReference>
<keyword evidence="5" id="KW-0472">Membrane</keyword>
<dbReference type="PROSITE" id="PS00018">
    <property type="entry name" value="EF_HAND_1"/>
    <property type="match status" value="1"/>
</dbReference>
<evidence type="ECO:0000256" key="1">
    <source>
        <dbReference type="ARBA" id="ARBA00005711"/>
    </source>
</evidence>
<dbReference type="InterPro" id="IPR005516">
    <property type="entry name" value="Remorin_C"/>
</dbReference>
<comment type="similarity">
    <text evidence="1">Belongs to the remorin family.</text>
</comment>
<proteinExistence type="inferred from homology"/>
<dbReference type="Gene3D" id="1.10.238.10">
    <property type="entry name" value="EF-hand"/>
    <property type="match status" value="2"/>
</dbReference>
<keyword evidence="2" id="KW-0106">Calcium</keyword>
<feature type="transmembrane region" description="Helical" evidence="5">
    <location>
        <begin position="38"/>
        <end position="59"/>
    </location>
</feature>
<dbReference type="InterPro" id="IPR018247">
    <property type="entry name" value="EF_Hand_1_Ca_BS"/>
</dbReference>
<dbReference type="Pfam" id="PF03763">
    <property type="entry name" value="Remorin_C"/>
    <property type="match status" value="1"/>
</dbReference>
<name>A0A5N5LMR9_9ROSI</name>
<feature type="coiled-coil region" evidence="3">
    <location>
        <begin position="281"/>
        <end position="312"/>
    </location>
</feature>
<dbReference type="PROSITE" id="PS50222">
    <property type="entry name" value="EF_HAND_2"/>
    <property type="match status" value="1"/>
</dbReference>
<feature type="domain" description="EF-hand" evidence="6">
    <location>
        <begin position="92"/>
        <end position="127"/>
    </location>
</feature>
<feature type="compositionally biased region" description="Pro residues" evidence="4">
    <location>
        <begin position="170"/>
        <end position="180"/>
    </location>
</feature>
<dbReference type="InterPro" id="IPR011992">
    <property type="entry name" value="EF-hand-dom_pair"/>
</dbReference>
<dbReference type="InterPro" id="IPR002048">
    <property type="entry name" value="EF_hand_dom"/>
</dbReference>
<keyword evidence="5" id="KW-1133">Transmembrane helix</keyword>
<feature type="region of interest" description="Disordered" evidence="4">
    <location>
        <begin position="161"/>
        <end position="186"/>
    </location>
</feature>
<evidence type="ECO:0000256" key="4">
    <source>
        <dbReference type="SAM" id="MobiDB-lite"/>
    </source>
</evidence>
<comment type="caution">
    <text evidence="7">The sequence shown here is derived from an EMBL/GenBank/DDBJ whole genome shotgun (WGS) entry which is preliminary data.</text>
</comment>
<dbReference type="Pfam" id="PF03766">
    <property type="entry name" value="Remorin_N"/>
    <property type="match status" value="1"/>
</dbReference>
<dbReference type="CDD" id="cd00051">
    <property type="entry name" value="EFh"/>
    <property type="match status" value="1"/>
</dbReference>
<dbReference type="Proteomes" id="UP000326939">
    <property type="component" value="Chromosome 8"/>
</dbReference>
<dbReference type="SUPFAM" id="SSF47473">
    <property type="entry name" value="EF-hand"/>
    <property type="match status" value="1"/>
</dbReference>
<reference evidence="8" key="1">
    <citation type="journal article" date="2019" name="Gigascience">
        <title>De novo genome assembly of the endangered Acer yangbiense, a plant species with extremely small populations endemic to Yunnan Province, China.</title>
        <authorList>
            <person name="Yang J."/>
            <person name="Wariss H.M."/>
            <person name="Tao L."/>
            <person name="Zhang R."/>
            <person name="Yun Q."/>
            <person name="Hollingsworth P."/>
            <person name="Dao Z."/>
            <person name="Luo G."/>
            <person name="Guo H."/>
            <person name="Ma Y."/>
            <person name="Sun W."/>
        </authorList>
    </citation>
    <scope>NUCLEOTIDE SEQUENCE [LARGE SCALE GENOMIC DNA]</scope>
    <source>
        <strain evidence="8">cv. br00</strain>
    </source>
</reference>
<gene>
    <name evidence="7" type="ORF">DKX38_012151</name>
</gene>
<organism evidence="7 8">
    <name type="scientific">Salix brachista</name>
    <dbReference type="NCBI Taxonomy" id="2182728"/>
    <lineage>
        <taxon>Eukaryota</taxon>
        <taxon>Viridiplantae</taxon>
        <taxon>Streptophyta</taxon>
        <taxon>Embryophyta</taxon>
        <taxon>Tracheophyta</taxon>
        <taxon>Spermatophyta</taxon>
        <taxon>Magnoliopsida</taxon>
        <taxon>eudicotyledons</taxon>
        <taxon>Gunneridae</taxon>
        <taxon>Pentapetalae</taxon>
        <taxon>rosids</taxon>
        <taxon>fabids</taxon>
        <taxon>Malpighiales</taxon>
        <taxon>Salicaceae</taxon>
        <taxon>Saliceae</taxon>
        <taxon>Salix</taxon>
    </lineage>
</organism>
<sequence>MTEQLTEEQIAEFKEAFSLFDEDGDGIEQEEDNCKLGFGFGFLFISLLSVTGSSVISCLRSCDGFMYRTPFGLGCITTKELGTVMRSLGQNPTEAELQDMINEVDADQNGTIDFPEFLNLMARKMKKSSSEALDCPEIIDITDVPYLYCLVLKDMAGEEPKKVETETPLETPPPPPPPAEPEPEPLAEAPKDVVAEKPVIPPSVSEETAGESEAVAVIEKASESAEEKKEDSVNRDAVLARVATEKKISLFKAWEEREKCKAENKAHKKLSSITSWENSRKASVEAELKKIEEQLEKKKAEYTEKMKNKIAMIHKEAEEKKAIVEAQRGEDLLKAKEMAAKYHATGSSPAKFLGCF</sequence>
<evidence type="ECO:0000256" key="3">
    <source>
        <dbReference type="SAM" id="Coils"/>
    </source>
</evidence>
<dbReference type="InterPro" id="IPR005518">
    <property type="entry name" value="Remorin_N"/>
</dbReference>
<dbReference type="SMART" id="SM00054">
    <property type="entry name" value="EFh"/>
    <property type="match status" value="2"/>
</dbReference>
<evidence type="ECO:0000256" key="5">
    <source>
        <dbReference type="SAM" id="Phobius"/>
    </source>
</evidence>
<dbReference type="Pfam" id="PF13833">
    <property type="entry name" value="EF-hand_8"/>
    <property type="match status" value="1"/>
</dbReference>
<keyword evidence="8" id="KW-1185">Reference proteome</keyword>
<evidence type="ECO:0000313" key="8">
    <source>
        <dbReference type="Proteomes" id="UP000326939"/>
    </source>
</evidence>
<evidence type="ECO:0000259" key="6">
    <source>
        <dbReference type="PROSITE" id="PS50222"/>
    </source>
</evidence>
<dbReference type="PANTHER" id="PTHR31775:SF5">
    <property type="entry name" value="REMORIN 1.4"/>
    <property type="match status" value="1"/>
</dbReference>
<protein>
    <recommendedName>
        <fullName evidence="6">EF-hand domain-containing protein</fullName>
    </recommendedName>
</protein>
<evidence type="ECO:0000256" key="2">
    <source>
        <dbReference type="ARBA" id="ARBA00022837"/>
    </source>
</evidence>
<dbReference type="EMBL" id="VDCV01000008">
    <property type="protein sequence ID" value="KAB5544039.1"/>
    <property type="molecule type" value="Genomic_DNA"/>
</dbReference>
<keyword evidence="5" id="KW-0812">Transmembrane</keyword>
<evidence type="ECO:0000313" key="7">
    <source>
        <dbReference type="EMBL" id="KAB5544039.1"/>
    </source>
</evidence>
<keyword evidence="3" id="KW-0175">Coiled coil</keyword>
<dbReference type="FunFam" id="1.10.238.10:FF:000100">
    <property type="entry name" value="Calmodulin 1"/>
    <property type="match status" value="1"/>
</dbReference>